<dbReference type="SUPFAM" id="SSF51726">
    <property type="entry name" value="UROD/MetE-like"/>
    <property type="match status" value="1"/>
</dbReference>
<evidence type="ECO:0000256" key="1">
    <source>
        <dbReference type="SAM" id="MobiDB-lite"/>
    </source>
</evidence>
<reference evidence="2 3" key="1">
    <citation type="journal article" date="2018" name="IMA Fungus">
        <title>IMA Genome-F 9: Draft genome sequence of Annulohypoxylon stygium, Aspergillus mulundensis, Berkeleyomyces basicola (syn. Thielaviopsis basicola), Ceratocystis smalleyi, two Cercospora beticola strains, Coleophoma cylindrospora, Fusarium fracticaudum, Phialophora cf. hyalina, and Morchella septimelata.</title>
        <authorList>
            <person name="Wingfield B.D."/>
            <person name="Bills G.F."/>
            <person name="Dong Y."/>
            <person name="Huang W."/>
            <person name="Nel W.J."/>
            <person name="Swalarsk-Parry B.S."/>
            <person name="Vaghefi N."/>
            <person name="Wilken P.M."/>
            <person name="An Z."/>
            <person name="de Beer Z.W."/>
            <person name="De Vos L."/>
            <person name="Chen L."/>
            <person name="Duong T.A."/>
            <person name="Gao Y."/>
            <person name="Hammerbacher A."/>
            <person name="Kikkert J.R."/>
            <person name="Li Y."/>
            <person name="Li H."/>
            <person name="Li K."/>
            <person name="Li Q."/>
            <person name="Liu X."/>
            <person name="Ma X."/>
            <person name="Naidoo K."/>
            <person name="Pethybridge S.J."/>
            <person name="Sun J."/>
            <person name="Steenkamp E.T."/>
            <person name="van der Nest M.A."/>
            <person name="van Wyk S."/>
            <person name="Wingfield M.J."/>
            <person name="Xiong C."/>
            <person name="Yue Q."/>
            <person name="Zhang X."/>
        </authorList>
    </citation>
    <scope>NUCLEOTIDE SEQUENCE [LARGE SCALE GENOMIC DNA]</scope>
    <source>
        <strain evidence="2 3">BP6252</strain>
    </source>
</reference>
<feature type="region of interest" description="Disordered" evidence="1">
    <location>
        <begin position="1"/>
        <end position="24"/>
    </location>
</feature>
<dbReference type="OrthoDB" id="5422863at2759"/>
<comment type="caution">
    <text evidence="2">The sequence shown here is derived from an EMBL/GenBank/DDBJ whole genome shotgun (WGS) entry which is preliminary data.</text>
</comment>
<gene>
    <name evidence="2" type="ORF">BP6252_00069</name>
</gene>
<sequence length="374" mass="42014">MRWLPKKLGHARRGQDVPPDAAPPSLCHMVGSVPLSSSTDVLQHISAKLPQRLRRIPDGETGERRDLLRLQKAIFSECPFVLRPDVLSPGNPDPPPKANDKWIQKKQAIVLGPVKYDEYAIASYEAFRNLKAQGRIEADVRFQVCLPTPAQITCWLIDPQHQAQVEILYEAKLLGALRRIQDHIPRDELAIQWDMTAELALLDVGYGRFTPWFSGVFLGIGQRAARLAAAVDDGVEMGYHLCYGDMTNGHFVEPKDSLTLVKLANLLFDIIRRRIDWLHLPVPQNRTDFQYFAPMQNLYLRPETDLFLGLVYAGDKDGTNQRIKNAMRIIDEFGVSTECGLAKMPVDELDGILDLMVSVTSPVERPSINIGAAF</sequence>
<dbReference type="Proteomes" id="UP000256645">
    <property type="component" value="Unassembled WGS sequence"/>
</dbReference>
<dbReference type="InterPro" id="IPR038071">
    <property type="entry name" value="UROD/MetE-like_sf"/>
</dbReference>
<name>A0A3D8SP09_9HELO</name>
<accession>A0A3D8SP09</accession>
<dbReference type="AlphaFoldDB" id="A0A3D8SP09"/>
<dbReference type="Gene3D" id="3.20.20.210">
    <property type="match status" value="1"/>
</dbReference>
<keyword evidence="3" id="KW-1185">Reference proteome</keyword>
<feature type="compositionally biased region" description="Basic residues" evidence="1">
    <location>
        <begin position="1"/>
        <end position="12"/>
    </location>
</feature>
<organism evidence="2 3">
    <name type="scientific">Coleophoma cylindrospora</name>
    <dbReference type="NCBI Taxonomy" id="1849047"/>
    <lineage>
        <taxon>Eukaryota</taxon>
        <taxon>Fungi</taxon>
        <taxon>Dikarya</taxon>
        <taxon>Ascomycota</taxon>
        <taxon>Pezizomycotina</taxon>
        <taxon>Leotiomycetes</taxon>
        <taxon>Helotiales</taxon>
        <taxon>Dermateaceae</taxon>
        <taxon>Coleophoma</taxon>
    </lineage>
</organism>
<dbReference type="EMBL" id="PDLM01000001">
    <property type="protein sequence ID" value="RDW88037.1"/>
    <property type="molecule type" value="Genomic_DNA"/>
</dbReference>
<evidence type="ECO:0000313" key="2">
    <source>
        <dbReference type="EMBL" id="RDW88037.1"/>
    </source>
</evidence>
<proteinExistence type="predicted"/>
<evidence type="ECO:0000313" key="3">
    <source>
        <dbReference type="Proteomes" id="UP000256645"/>
    </source>
</evidence>
<protein>
    <submittedName>
        <fullName evidence="2">Uncharacterized protein</fullName>
    </submittedName>
</protein>